<dbReference type="SUPFAM" id="SSF75620">
    <property type="entry name" value="Release factor"/>
    <property type="match status" value="1"/>
</dbReference>
<dbReference type="EMBL" id="JASGOQ010000001">
    <property type="protein sequence ID" value="MDV5391510.1"/>
    <property type="molecule type" value="Genomic_DNA"/>
</dbReference>
<dbReference type="FunFam" id="3.30.160.20:FF:000004">
    <property type="entry name" value="Peptide chain release factor 1"/>
    <property type="match status" value="1"/>
</dbReference>
<evidence type="ECO:0000313" key="12">
    <source>
        <dbReference type="EMBL" id="MDG5900612.1"/>
    </source>
</evidence>
<dbReference type="InterPro" id="IPR005139">
    <property type="entry name" value="PCRF"/>
</dbReference>
<keyword evidence="5 7" id="KW-0963">Cytoplasm</keyword>
<dbReference type="NCBIfam" id="TIGR00019">
    <property type="entry name" value="prfA"/>
    <property type="match status" value="1"/>
</dbReference>
<dbReference type="InterPro" id="IPR004373">
    <property type="entry name" value="RF-1"/>
</dbReference>
<evidence type="ECO:0000256" key="2">
    <source>
        <dbReference type="ARBA" id="ARBA00004496"/>
    </source>
</evidence>
<protein>
    <recommendedName>
        <fullName evidence="7 8">Peptide chain release factor 1</fullName>
        <shortName evidence="7">RF-1</shortName>
    </recommendedName>
</protein>
<dbReference type="RefSeq" id="WP_037422256.1">
    <property type="nucleotide sequence ID" value="NZ_BLRE01000014.1"/>
</dbReference>
<dbReference type="InterPro" id="IPR045853">
    <property type="entry name" value="Pep_chain_release_fac_I_sf"/>
</dbReference>
<evidence type="ECO:0000256" key="5">
    <source>
        <dbReference type="ARBA" id="ARBA00022490"/>
    </source>
</evidence>
<dbReference type="OrthoDB" id="9806673at2"/>
<accession>A0A073KXL7</accession>
<dbReference type="Gene3D" id="3.30.160.20">
    <property type="match status" value="1"/>
</dbReference>
<dbReference type="HAMAP" id="MF_00093">
    <property type="entry name" value="Rel_fac_1"/>
    <property type="match status" value="1"/>
</dbReference>
<feature type="coiled-coil region" evidence="9">
    <location>
        <begin position="52"/>
        <end position="104"/>
    </location>
</feature>
<keyword evidence="6 7" id="KW-0648">Protein biosynthesis</keyword>
<dbReference type="SMART" id="SM00937">
    <property type="entry name" value="PCRF"/>
    <property type="match status" value="1"/>
</dbReference>
<reference evidence="12" key="1">
    <citation type="journal article" date="2019" name="Int J Environ Res Public Health">
        <title>Characterization of Chromosome-Mediated BlaOXA-894 in Shewanella xiamenensis Isolated from Pig Wastewater.</title>
        <authorList>
            <person name="Zou H."/>
            <person name="Zhou Z."/>
            <person name="Xia H."/>
            <person name="Zhao Q."/>
            <person name="Li X."/>
        </authorList>
    </citation>
    <scope>NUCLEOTIDE SEQUENCE</scope>
    <source>
        <strain evidence="12">2015oxa</strain>
    </source>
</reference>
<feature type="compositionally biased region" description="Basic and acidic residues" evidence="10">
    <location>
        <begin position="285"/>
        <end position="296"/>
    </location>
</feature>
<dbReference type="FunFam" id="3.30.70.1660:FF:000002">
    <property type="entry name" value="Peptide chain release factor 1"/>
    <property type="match status" value="1"/>
</dbReference>
<name>A0A073KXL7_9GAMM</name>
<sequence>MKESVIRKLEGLLERNEEVLALLGDASVIADQDRFRALSKEYSQLEEVVAGFKAYQQAQADLESAKEMLEEDDAEMREMAQEEIKAAKAELERLEAELQILLLPKDPNDDTNAFIEIRAGAGGDEAAIFAGDLFRMYSRYAEANRWQLEIMSSNEGEHGGFKEIIVKVSGEGAYGKLKFESGGHRVQRVPETESQGRVHTSAVTVVVMHEVPEAEAISINPADLKVDTFRSSGAGGQHVNKTDSAIRITHIPTGIVVECQDQRSQHKNRAQAMSVLAARIQAVEDEKRRSAEESTRRSLVASGDRSERIRTYNFPQGRVSEHRINLTLYRLNEVMEGDLDAILGPLMQEHQADLLAALADEQG</sequence>
<feature type="modified residue" description="N5-methylglutamine" evidence="7">
    <location>
        <position position="237"/>
    </location>
</feature>
<evidence type="ECO:0000313" key="13">
    <source>
        <dbReference type="EMBL" id="MDV5391510.1"/>
    </source>
</evidence>
<evidence type="ECO:0000256" key="4">
    <source>
        <dbReference type="ARBA" id="ARBA00022481"/>
    </source>
</evidence>
<dbReference type="InterPro" id="IPR050057">
    <property type="entry name" value="Prokaryotic/Mito_RF"/>
</dbReference>
<comment type="function">
    <text evidence="1 7">Peptide chain release factor 1 directs the termination of translation in response to the peptide chain termination codons UAG and UAA.</text>
</comment>
<gene>
    <name evidence="7 12" type="primary">prfA</name>
    <name evidence="12" type="ORF">E2650_12085</name>
    <name evidence="13" type="ORF">QM089_14935</name>
</gene>
<proteinExistence type="inferred from homology"/>
<evidence type="ECO:0000256" key="10">
    <source>
        <dbReference type="SAM" id="MobiDB-lite"/>
    </source>
</evidence>
<comment type="similarity">
    <text evidence="3 7">Belongs to the prokaryotic/mitochondrial release factor family.</text>
</comment>
<feature type="domain" description="Prokaryotic-type class I peptide chain release factors" evidence="11">
    <location>
        <begin position="230"/>
        <end position="246"/>
    </location>
</feature>
<dbReference type="NCBIfam" id="NF001859">
    <property type="entry name" value="PRK00591.1"/>
    <property type="match status" value="1"/>
</dbReference>
<evidence type="ECO:0000259" key="11">
    <source>
        <dbReference type="PROSITE" id="PS00745"/>
    </source>
</evidence>
<dbReference type="PANTHER" id="PTHR43804:SF7">
    <property type="entry name" value="LD18447P"/>
    <property type="match status" value="1"/>
</dbReference>
<keyword evidence="4 7" id="KW-0488">Methylation</keyword>
<evidence type="ECO:0000256" key="6">
    <source>
        <dbReference type="ARBA" id="ARBA00022917"/>
    </source>
</evidence>
<evidence type="ECO:0000256" key="9">
    <source>
        <dbReference type="SAM" id="Coils"/>
    </source>
</evidence>
<dbReference type="Proteomes" id="UP001187859">
    <property type="component" value="Unassembled WGS sequence"/>
</dbReference>
<reference evidence="12" key="2">
    <citation type="submission" date="2019-04" db="EMBL/GenBank/DDBJ databases">
        <authorList>
            <person name="Zou H."/>
        </authorList>
    </citation>
    <scope>NUCLEOTIDE SEQUENCE</scope>
    <source>
        <strain evidence="12">2015oxa</strain>
    </source>
</reference>
<dbReference type="Pfam" id="PF03462">
    <property type="entry name" value="PCRF"/>
    <property type="match status" value="1"/>
</dbReference>
<dbReference type="PROSITE" id="PS00745">
    <property type="entry name" value="RF_PROK_I"/>
    <property type="match status" value="1"/>
</dbReference>
<comment type="PTM">
    <text evidence="7">Methylated by PrmC. Methylation increases the termination efficiency of RF1.</text>
</comment>
<comment type="caution">
    <text evidence="12">The sequence shown here is derived from an EMBL/GenBank/DDBJ whole genome shotgun (WGS) entry which is preliminary data.</text>
</comment>
<evidence type="ECO:0000256" key="3">
    <source>
        <dbReference type="ARBA" id="ARBA00010835"/>
    </source>
</evidence>
<comment type="subcellular location">
    <subcellularLocation>
        <location evidence="2 7">Cytoplasm</location>
    </subcellularLocation>
</comment>
<evidence type="ECO:0000256" key="1">
    <source>
        <dbReference type="ARBA" id="ARBA00002986"/>
    </source>
</evidence>
<keyword evidence="9" id="KW-0175">Coiled coil</keyword>
<dbReference type="GO" id="GO:0005829">
    <property type="term" value="C:cytosol"/>
    <property type="evidence" value="ECO:0007669"/>
    <property type="project" value="UniProtKB-ARBA"/>
</dbReference>
<dbReference type="Proteomes" id="UP001152518">
    <property type="component" value="Unassembled WGS sequence"/>
</dbReference>
<dbReference type="Pfam" id="PF00472">
    <property type="entry name" value="RF-1"/>
    <property type="match status" value="1"/>
</dbReference>
<reference evidence="13" key="3">
    <citation type="submission" date="2023-05" db="EMBL/GenBank/DDBJ databases">
        <title>Colonisation of extended spectrum b-lactamase- and carbapenemase-producing bacteria on hospital surfaces from low- and middle-income countries.</title>
        <authorList>
            <person name="Nieto-Rosado M."/>
            <person name="Sands K."/>
            <person name="Iregbu K."/>
            <person name="Zahra R."/>
            <person name="Mazarati J.B."/>
            <person name="Mehtar S."/>
            <person name="Barnards-Group B."/>
            <person name="Walsh T.R."/>
        </authorList>
    </citation>
    <scope>NUCLEOTIDE SEQUENCE</scope>
    <source>
        <strain evidence="13">PP-E493</strain>
    </source>
</reference>
<dbReference type="FunFam" id="3.30.70.1660:FF:000004">
    <property type="entry name" value="Peptide chain release factor 1"/>
    <property type="match status" value="1"/>
</dbReference>
<evidence type="ECO:0000256" key="8">
    <source>
        <dbReference type="NCBIfam" id="TIGR00019"/>
    </source>
</evidence>
<dbReference type="Gene3D" id="3.30.70.1660">
    <property type="match status" value="2"/>
</dbReference>
<dbReference type="Gene3D" id="6.10.140.1950">
    <property type="match status" value="1"/>
</dbReference>
<dbReference type="GO" id="GO:0016149">
    <property type="term" value="F:translation release factor activity, codon specific"/>
    <property type="evidence" value="ECO:0007669"/>
    <property type="project" value="UniProtKB-UniRule"/>
</dbReference>
<feature type="region of interest" description="Disordered" evidence="10">
    <location>
        <begin position="285"/>
        <end position="305"/>
    </location>
</feature>
<dbReference type="InterPro" id="IPR000352">
    <property type="entry name" value="Pep_chain_release_fac_I"/>
</dbReference>
<dbReference type="PANTHER" id="PTHR43804">
    <property type="entry name" value="LD18447P"/>
    <property type="match status" value="1"/>
</dbReference>
<evidence type="ECO:0000256" key="7">
    <source>
        <dbReference type="HAMAP-Rule" id="MF_00093"/>
    </source>
</evidence>
<dbReference type="EMBL" id="SUNE01000007">
    <property type="protein sequence ID" value="MDG5900612.1"/>
    <property type="molecule type" value="Genomic_DNA"/>
</dbReference>
<organism evidence="12">
    <name type="scientific">Shewanella xiamenensis</name>
    <dbReference type="NCBI Taxonomy" id="332186"/>
    <lineage>
        <taxon>Bacteria</taxon>
        <taxon>Pseudomonadati</taxon>
        <taxon>Pseudomonadota</taxon>
        <taxon>Gammaproteobacteria</taxon>
        <taxon>Alteromonadales</taxon>
        <taxon>Shewanellaceae</taxon>
        <taxon>Shewanella</taxon>
    </lineage>
</organism>
<dbReference type="AlphaFoldDB" id="A0A073KXL7"/>